<reference evidence="2" key="1">
    <citation type="submission" date="2016-11" db="EMBL/GenBank/DDBJ databases">
        <authorList>
            <person name="Jaros S."/>
            <person name="Januszkiewicz K."/>
            <person name="Wedrychowicz H."/>
        </authorList>
    </citation>
    <scope>NUCLEOTIDE SEQUENCE [LARGE SCALE GENOMIC DNA]</scope>
    <source>
        <strain evidence="2">Y48</strain>
    </source>
</reference>
<evidence type="ECO:0000256" key="1">
    <source>
        <dbReference type="SAM" id="Phobius"/>
    </source>
</evidence>
<evidence type="ECO:0000313" key="3">
    <source>
        <dbReference type="Proteomes" id="UP000183810"/>
    </source>
</evidence>
<feature type="transmembrane region" description="Helical" evidence="1">
    <location>
        <begin position="36"/>
        <end position="59"/>
    </location>
</feature>
<dbReference type="AlphaFoldDB" id="A0A1J0VZZ9"/>
<keyword evidence="3" id="KW-1185">Reference proteome</keyword>
<protein>
    <submittedName>
        <fullName evidence="2">Uncharacterized protein</fullName>
    </submittedName>
</protein>
<accession>A0A1J0VZZ9</accession>
<dbReference type="RefSeq" id="WP_071930748.1">
    <property type="nucleotide sequence ID" value="NZ_CP018082.1"/>
</dbReference>
<dbReference type="OrthoDB" id="4569828at2"/>
<dbReference type="Proteomes" id="UP000183810">
    <property type="component" value="Chromosome"/>
</dbReference>
<name>A0A1J0VZZ9_9NOCA</name>
<keyword evidence="1" id="KW-1133">Transmembrane helix</keyword>
<dbReference type="KEGG" id="nsl:BOX37_30740"/>
<sequence length="80" mass="8346">MVVTALNGLATGLLLATSIALVCLLVLLLRFPSARSVIAVPLTTVGFLVSTLFMFGVGYETVRPEPNTPASADHRPCGFG</sequence>
<evidence type="ECO:0000313" key="2">
    <source>
        <dbReference type="EMBL" id="APE37582.1"/>
    </source>
</evidence>
<keyword evidence="1" id="KW-0812">Transmembrane</keyword>
<keyword evidence="1" id="KW-0472">Membrane</keyword>
<proteinExistence type="predicted"/>
<gene>
    <name evidence="2" type="ORF">BOX37_30740</name>
</gene>
<feature type="transmembrane region" description="Helical" evidence="1">
    <location>
        <begin position="6"/>
        <end position="29"/>
    </location>
</feature>
<dbReference type="EMBL" id="CP018082">
    <property type="protein sequence ID" value="APE37582.1"/>
    <property type="molecule type" value="Genomic_DNA"/>
</dbReference>
<organism evidence="2 3">
    <name type="scientific">Nocardia mangyaensis</name>
    <dbReference type="NCBI Taxonomy" id="2213200"/>
    <lineage>
        <taxon>Bacteria</taxon>
        <taxon>Bacillati</taxon>
        <taxon>Actinomycetota</taxon>
        <taxon>Actinomycetes</taxon>
        <taxon>Mycobacteriales</taxon>
        <taxon>Nocardiaceae</taxon>
        <taxon>Nocardia</taxon>
    </lineage>
</organism>